<evidence type="ECO:0000313" key="2">
    <source>
        <dbReference type="EMBL" id="SFZ85591.1"/>
    </source>
</evidence>
<dbReference type="InterPro" id="IPR002937">
    <property type="entry name" value="Amino_oxidase"/>
</dbReference>
<dbReference type="RefSeq" id="WP_072344015.1">
    <property type="nucleotide sequence ID" value="NZ_FPKU01000002.1"/>
</dbReference>
<organism evidence="2 3">
    <name type="scientific">Devosia enhydra</name>
    <dbReference type="NCBI Taxonomy" id="665118"/>
    <lineage>
        <taxon>Bacteria</taxon>
        <taxon>Pseudomonadati</taxon>
        <taxon>Pseudomonadota</taxon>
        <taxon>Alphaproteobacteria</taxon>
        <taxon>Hyphomicrobiales</taxon>
        <taxon>Devosiaceae</taxon>
        <taxon>Devosia</taxon>
    </lineage>
</organism>
<evidence type="ECO:0000313" key="3">
    <source>
        <dbReference type="Proteomes" id="UP000183447"/>
    </source>
</evidence>
<proteinExistence type="predicted"/>
<dbReference type="Gene3D" id="3.50.50.60">
    <property type="entry name" value="FAD/NAD(P)-binding domain"/>
    <property type="match status" value="1"/>
</dbReference>
<dbReference type="AlphaFoldDB" id="A0A1K2HZY8"/>
<dbReference type="GO" id="GO:0016491">
    <property type="term" value="F:oxidoreductase activity"/>
    <property type="evidence" value="ECO:0007669"/>
    <property type="project" value="InterPro"/>
</dbReference>
<dbReference type="InterPro" id="IPR036188">
    <property type="entry name" value="FAD/NAD-bd_sf"/>
</dbReference>
<dbReference type="SUPFAM" id="SSF51905">
    <property type="entry name" value="FAD/NAD(P)-binding domain"/>
    <property type="match status" value="1"/>
</dbReference>
<dbReference type="PANTHER" id="PTHR42923:SF46">
    <property type="entry name" value="AMINE OXIDASE"/>
    <property type="match status" value="1"/>
</dbReference>
<feature type="domain" description="Amine oxidase" evidence="1">
    <location>
        <begin position="18"/>
        <end position="445"/>
    </location>
</feature>
<name>A0A1K2HZY8_9HYPH</name>
<dbReference type="InterPro" id="IPR050464">
    <property type="entry name" value="Zeta_carotene_desat/Oxidored"/>
</dbReference>
<dbReference type="Proteomes" id="UP000183447">
    <property type="component" value="Unassembled WGS sequence"/>
</dbReference>
<protein>
    <submittedName>
        <fullName evidence="2">Oxygen-dependent protoporphyrinogen oxidase</fullName>
    </submittedName>
</protein>
<keyword evidence="3" id="KW-1185">Reference proteome</keyword>
<evidence type="ECO:0000259" key="1">
    <source>
        <dbReference type="Pfam" id="PF01593"/>
    </source>
</evidence>
<dbReference type="EMBL" id="FPKU01000002">
    <property type="protein sequence ID" value="SFZ85591.1"/>
    <property type="molecule type" value="Genomic_DNA"/>
</dbReference>
<dbReference type="STRING" id="665118.SAMN02983003_2756"/>
<dbReference type="OrthoDB" id="231484at2"/>
<accession>A0A1K2HZY8</accession>
<dbReference type="Pfam" id="PF01593">
    <property type="entry name" value="Amino_oxidase"/>
    <property type="match status" value="1"/>
</dbReference>
<reference evidence="2 3" key="1">
    <citation type="submission" date="2016-11" db="EMBL/GenBank/DDBJ databases">
        <authorList>
            <person name="Jaros S."/>
            <person name="Januszkiewicz K."/>
            <person name="Wedrychowicz H."/>
        </authorList>
    </citation>
    <scope>NUCLEOTIDE SEQUENCE [LARGE SCALE GENOMIC DNA]</scope>
    <source>
        <strain evidence="2 3">ATCC 23634</strain>
    </source>
</reference>
<gene>
    <name evidence="2" type="ORF">SAMN02983003_2756</name>
</gene>
<dbReference type="PANTHER" id="PTHR42923">
    <property type="entry name" value="PROTOPORPHYRINOGEN OXIDASE"/>
    <property type="match status" value="1"/>
</dbReference>
<sequence>MSAGLPERVDVAIIGAGMAGLAAARALEGRSILVFEAETRAGGRLLSEPRGEYWLNFGAHMFGGPESGVGRLLTETGTEARPILGRLMGMAYGGRRLLDTPAEFYPFLLPLTPSERLAFIRMGLKLRLGSDRVARQMRSQPGESESERTARLIGIENGRTLAAYLGALPPRIRALLAAITERNGADPDEMAAGHGLRSFGNVWSRHAPGRHVLGGSALLPQRLAARLGDRLRLGVTVTGVTQAPDGVVIDYRDSTGAPGRVRARAAIVATPAFVSRRIVKDLPTPVAEGLDAIRYGAFVTAGVLTTETAPMPWDGVYATATPDRSFSVMFNMATSLREGPRRPGGSLMLFRGARGAQGLLDQPEAEIERRFGQDLVAAFPELRGRIAEITVQKWAAGAPYAAPGRARHQSALTTPFGRVALAGDYLEFPNMEAAIASGEAAAGAVTRLLDIPAGGQAPAQERG</sequence>